<evidence type="ECO:0000313" key="3">
    <source>
        <dbReference type="EMBL" id="SKM89610.1"/>
    </source>
</evidence>
<gene>
    <name evidence="3" type="ORF">SAMEA2259716_05418</name>
</gene>
<sequence length="473" mass="51290">MAKKIPAVRSAAVYARISADVEGKSLGVQRQLEDCRKLAAERGWVVGREYVDNDVSAYSGKARAGYEAMCTDLAAGVRDAVIVYNLDRLHRRPVELEDFVALCEAAGVNQVATVTADIDLGNDDGLFMARIFAAFAAKESGRKSARMKRKYEQKAAQGLPHGPNRPFGYEEDKITIREAEADVVRELVTRVIAGESLNALTVWLNESGAKPVRGARWASTAVRGIVSSPRIAGLRAYKGEVVGDAAWPAIISVAERDQVLAALAVRAWNRKRSPRKYLLSGLCRCGRCQARMFSAARLEAGAHKRRYVCSSSPDHGGCGRMTVVAEPLEKLITDAVLTRLDSKALADALAGKARANPDTAALSAQVEAAQARLDELTGLYSSGAISAREWIMARDPITDTIARLRREIAETVDTGPLAELAGQGSVLRGQWDDLGLDRCHAIIRTVIDHVVIKPGQPGARGLDMNRIDPVWRI</sequence>
<dbReference type="Pfam" id="PF13408">
    <property type="entry name" value="Zn_ribbon_recom"/>
    <property type="match status" value="1"/>
</dbReference>
<dbReference type="InterPro" id="IPR025827">
    <property type="entry name" value="Zn_ribbon_recom_dom"/>
</dbReference>
<evidence type="ECO:0000259" key="2">
    <source>
        <dbReference type="PROSITE" id="PS51737"/>
    </source>
</evidence>
<evidence type="ECO:0000313" key="4">
    <source>
        <dbReference type="Proteomes" id="UP000190074"/>
    </source>
</evidence>
<name>A0A1U0PVY0_9MYCO</name>
<dbReference type="SUPFAM" id="SSF53041">
    <property type="entry name" value="Resolvase-like"/>
    <property type="match status" value="1"/>
</dbReference>
<dbReference type="PANTHER" id="PTHR30461">
    <property type="entry name" value="DNA-INVERTASE FROM LAMBDOID PROPHAGE"/>
    <property type="match status" value="1"/>
</dbReference>
<dbReference type="PROSITE" id="PS51737">
    <property type="entry name" value="RECOMBINASE_DNA_BIND"/>
    <property type="match status" value="1"/>
</dbReference>
<dbReference type="Proteomes" id="UP000190074">
    <property type="component" value="Unassembled WGS sequence"/>
</dbReference>
<dbReference type="Pfam" id="PF00239">
    <property type="entry name" value="Resolvase"/>
    <property type="match status" value="1"/>
</dbReference>
<feature type="domain" description="Resolvase/invertase-type recombinase catalytic" evidence="1">
    <location>
        <begin position="10"/>
        <end position="158"/>
    </location>
</feature>
<dbReference type="Gene3D" id="3.40.50.1390">
    <property type="entry name" value="Resolvase, N-terminal catalytic domain"/>
    <property type="match status" value="1"/>
</dbReference>
<dbReference type="CDD" id="cd00338">
    <property type="entry name" value="Ser_Recombinase"/>
    <property type="match status" value="1"/>
</dbReference>
<dbReference type="InterPro" id="IPR006119">
    <property type="entry name" value="Resolv_N"/>
</dbReference>
<dbReference type="EMBL" id="FVGW01000018">
    <property type="protein sequence ID" value="SKM89610.1"/>
    <property type="molecule type" value="Genomic_DNA"/>
</dbReference>
<dbReference type="InterPro" id="IPR050639">
    <property type="entry name" value="SSR_resolvase"/>
</dbReference>
<reference evidence="3 4" key="1">
    <citation type="submission" date="2016-11" db="EMBL/GenBank/DDBJ databases">
        <authorList>
            <consortium name="Pathogen Informatics"/>
        </authorList>
    </citation>
    <scope>NUCLEOTIDE SEQUENCE [LARGE SCALE GENOMIC DNA]</scope>
    <source>
        <strain evidence="3 4">911</strain>
    </source>
</reference>
<dbReference type="PROSITE" id="PS51736">
    <property type="entry name" value="RECOMBINASES_3"/>
    <property type="match status" value="1"/>
</dbReference>
<dbReference type="Gene3D" id="3.90.1750.20">
    <property type="entry name" value="Putative Large Serine Recombinase, Chain B, Domain 2"/>
    <property type="match status" value="1"/>
</dbReference>
<proteinExistence type="predicted"/>
<dbReference type="GO" id="GO:0003677">
    <property type="term" value="F:DNA binding"/>
    <property type="evidence" value="ECO:0007669"/>
    <property type="project" value="InterPro"/>
</dbReference>
<evidence type="ECO:0000259" key="1">
    <source>
        <dbReference type="PROSITE" id="PS51736"/>
    </source>
</evidence>
<dbReference type="SMART" id="SM00857">
    <property type="entry name" value="Resolvase"/>
    <property type="match status" value="1"/>
</dbReference>
<organism evidence="3 4">
    <name type="scientific">Mycobacteroides abscessus subsp. massiliense</name>
    <dbReference type="NCBI Taxonomy" id="1962118"/>
    <lineage>
        <taxon>Bacteria</taxon>
        <taxon>Bacillati</taxon>
        <taxon>Actinomycetota</taxon>
        <taxon>Actinomycetes</taxon>
        <taxon>Mycobacteriales</taxon>
        <taxon>Mycobacteriaceae</taxon>
        <taxon>Mycobacteroides</taxon>
        <taxon>Mycobacteroides abscessus</taxon>
    </lineage>
</organism>
<dbReference type="GO" id="GO:0000150">
    <property type="term" value="F:DNA strand exchange activity"/>
    <property type="evidence" value="ECO:0007669"/>
    <property type="project" value="InterPro"/>
</dbReference>
<dbReference type="InterPro" id="IPR038109">
    <property type="entry name" value="DNA_bind_recomb_sf"/>
</dbReference>
<dbReference type="RefSeq" id="WP_005099894.1">
    <property type="nucleotide sequence ID" value="NZ_FVGW01000018.1"/>
</dbReference>
<dbReference type="InterPro" id="IPR011109">
    <property type="entry name" value="DNA_bind_recombinase_dom"/>
</dbReference>
<feature type="domain" description="Recombinase" evidence="2">
    <location>
        <begin position="166"/>
        <end position="269"/>
    </location>
</feature>
<accession>A0A1U0PVY0</accession>
<dbReference type="PANTHER" id="PTHR30461:SF23">
    <property type="entry name" value="DNA RECOMBINASE-RELATED"/>
    <property type="match status" value="1"/>
</dbReference>
<dbReference type="AlphaFoldDB" id="A0A1U0PVY0"/>
<dbReference type="InterPro" id="IPR036162">
    <property type="entry name" value="Resolvase-like_N_sf"/>
</dbReference>
<dbReference type="Pfam" id="PF07508">
    <property type="entry name" value="Recombinase"/>
    <property type="match status" value="1"/>
</dbReference>
<protein>
    <submittedName>
        <fullName evidence="3">Integrase/recombinase</fullName>
    </submittedName>
</protein>